<feature type="compositionally biased region" description="Basic and acidic residues" evidence="1">
    <location>
        <begin position="91"/>
        <end position="112"/>
    </location>
</feature>
<accession>A0A1L9T9G7</accession>
<gene>
    <name evidence="2" type="ORF">ASPSYDRAFT_401898</name>
</gene>
<proteinExistence type="predicted"/>
<dbReference type="OrthoDB" id="4487170at2759"/>
<feature type="compositionally biased region" description="Polar residues" evidence="1">
    <location>
        <begin position="52"/>
        <end position="68"/>
    </location>
</feature>
<dbReference type="GeneID" id="63762100"/>
<feature type="region of interest" description="Disordered" evidence="1">
    <location>
        <begin position="90"/>
        <end position="112"/>
    </location>
</feature>
<name>A0A1L9T9G7_9EURO</name>
<keyword evidence="3" id="KW-1185">Reference proteome</keyword>
<evidence type="ECO:0000256" key="1">
    <source>
        <dbReference type="SAM" id="MobiDB-lite"/>
    </source>
</evidence>
<reference evidence="3" key="1">
    <citation type="journal article" date="2017" name="Genome Biol.">
        <title>Comparative genomics reveals high biological diversity and specific adaptations in the industrially and medically important fungal genus Aspergillus.</title>
        <authorList>
            <person name="de Vries R.P."/>
            <person name="Riley R."/>
            <person name="Wiebenga A."/>
            <person name="Aguilar-Osorio G."/>
            <person name="Amillis S."/>
            <person name="Uchima C.A."/>
            <person name="Anderluh G."/>
            <person name="Asadollahi M."/>
            <person name="Askin M."/>
            <person name="Barry K."/>
            <person name="Battaglia E."/>
            <person name="Bayram O."/>
            <person name="Benocci T."/>
            <person name="Braus-Stromeyer S.A."/>
            <person name="Caldana C."/>
            <person name="Canovas D."/>
            <person name="Cerqueira G.C."/>
            <person name="Chen F."/>
            <person name="Chen W."/>
            <person name="Choi C."/>
            <person name="Clum A."/>
            <person name="Dos Santos R.A."/>
            <person name="Damasio A.R."/>
            <person name="Diallinas G."/>
            <person name="Emri T."/>
            <person name="Fekete E."/>
            <person name="Flipphi M."/>
            <person name="Freyberg S."/>
            <person name="Gallo A."/>
            <person name="Gournas C."/>
            <person name="Habgood R."/>
            <person name="Hainaut M."/>
            <person name="Harispe M.L."/>
            <person name="Henrissat B."/>
            <person name="Hilden K.S."/>
            <person name="Hope R."/>
            <person name="Hossain A."/>
            <person name="Karabika E."/>
            <person name="Karaffa L."/>
            <person name="Karanyi Z."/>
            <person name="Krasevec N."/>
            <person name="Kuo A."/>
            <person name="Kusch H."/>
            <person name="LaButti K."/>
            <person name="Lagendijk E.L."/>
            <person name="Lapidus A."/>
            <person name="Levasseur A."/>
            <person name="Lindquist E."/>
            <person name="Lipzen A."/>
            <person name="Logrieco A.F."/>
            <person name="MacCabe A."/>
            <person name="Maekelae M.R."/>
            <person name="Malavazi I."/>
            <person name="Melin P."/>
            <person name="Meyer V."/>
            <person name="Mielnichuk N."/>
            <person name="Miskei M."/>
            <person name="Molnar A.P."/>
            <person name="Mule G."/>
            <person name="Ngan C.Y."/>
            <person name="Orejas M."/>
            <person name="Orosz E."/>
            <person name="Ouedraogo J.P."/>
            <person name="Overkamp K.M."/>
            <person name="Park H.-S."/>
            <person name="Perrone G."/>
            <person name="Piumi F."/>
            <person name="Punt P.J."/>
            <person name="Ram A.F."/>
            <person name="Ramon A."/>
            <person name="Rauscher S."/>
            <person name="Record E."/>
            <person name="Riano-Pachon D.M."/>
            <person name="Robert V."/>
            <person name="Roehrig J."/>
            <person name="Ruller R."/>
            <person name="Salamov A."/>
            <person name="Salih N.S."/>
            <person name="Samson R.A."/>
            <person name="Sandor E."/>
            <person name="Sanguinetti M."/>
            <person name="Schuetze T."/>
            <person name="Sepcic K."/>
            <person name="Shelest E."/>
            <person name="Sherlock G."/>
            <person name="Sophianopoulou V."/>
            <person name="Squina F.M."/>
            <person name="Sun H."/>
            <person name="Susca A."/>
            <person name="Todd R.B."/>
            <person name="Tsang A."/>
            <person name="Unkles S.E."/>
            <person name="van de Wiele N."/>
            <person name="van Rossen-Uffink D."/>
            <person name="Oliveira J.V."/>
            <person name="Vesth T.C."/>
            <person name="Visser J."/>
            <person name="Yu J.-H."/>
            <person name="Zhou M."/>
            <person name="Andersen M.R."/>
            <person name="Archer D.B."/>
            <person name="Baker S.E."/>
            <person name="Benoit I."/>
            <person name="Brakhage A.A."/>
            <person name="Braus G.H."/>
            <person name="Fischer R."/>
            <person name="Frisvad J.C."/>
            <person name="Goldman G.H."/>
            <person name="Houbraken J."/>
            <person name="Oakley B."/>
            <person name="Pocsi I."/>
            <person name="Scazzocchio C."/>
            <person name="Seiboth B."/>
            <person name="vanKuyk P.A."/>
            <person name="Wortman J."/>
            <person name="Dyer P.S."/>
            <person name="Grigoriev I.V."/>
        </authorList>
    </citation>
    <scope>NUCLEOTIDE SEQUENCE [LARGE SCALE GENOMIC DNA]</scope>
    <source>
        <strain evidence="3">CBS 593.65</strain>
    </source>
</reference>
<organism evidence="2 3">
    <name type="scientific">Aspergillus sydowii CBS 593.65</name>
    <dbReference type="NCBI Taxonomy" id="1036612"/>
    <lineage>
        <taxon>Eukaryota</taxon>
        <taxon>Fungi</taxon>
        <taxon>Dikarya</taxon>
        <taxon>Ascomycota</taxon>
        <taxon>Pezizomycotina</taxon>
        <taxon>Eurotiomycetes</taxon>
        <taxon>Eurotiomycetidae</taxon>
        <taxon>Eurotiales</taxon>
        <taxon>Aspergillaceae</taxon>
        <taxon>Aspergillus</taxon>
        <taxon>Aspergillus subgen. Nidulantes</taxon>
    </lineage>
</organism>
<dbReference type="VEuPathDB" id="FungiDB:ASPSYDRAFT_401898"/>
<dbReference type="AlphaFoldDB" id="A0A1L9T9G7"/>
<dbReference type="Proteomes" id="UP000184356">
    <property type="component" value="Unassembled WGS sequence"/>
</dbReference>
<feature type="region of interest" description="Disordered" evidence="1">
    <location>
        <begin position="1"/>
        <end position="78"/>
    </location>
</feature>
<sequence length="167" mass="18776">MNRKSENNAGAFFAASKPTNPVDIIARKSSGFGSGQAPPSATPARGHRKSATCESPWTSQESIKSSVHSLHRNPENNYYRQHACRVSRRVSVLDDTPKSDCRSKPERPNSRSRRFLDKMRAKIQIPVGLSGYSNEPQDIIPVCDTGFFPYRMLSIAESHREYSERSY</sequence>
<dbReference type="EMBL" id="KV878591">
    <property type="protein sequence ID" value="OJJ56077.1"/>
    <property type="molecule type" value="Genomic_DNA"/>
</dbReference>
<dbReference type="RefSeq" id="XP_040699883.1">
    <property type="nucleotide sequence ID" value="XM_040846027.1"/>
</dbReference>
<evidence type="ECO:0000313" key="3">
    <source>
        <dbReference type="Proteomes" id="UP000184356"/>
    </source>
</evidence>
<protein>
    <submittedName>
        <fullName evidence="2">Uncharacterized protein</fullName>
    </submittedName>
</protein>
<evidence type="ECO:0000313" key="2">
    <source>
        <dbReference type="EMBL" id="OJJ56077.1"/>
    </source>
</evidence>